<evidence type="ECO:0000313" key="4">
    <source>
        <dbReference type="Proteomes" id="UP000315133"/>
    </source>
</evidence>
<accession>A0A543K856</accession>
<proteinExistence type="predicted"/>
<feature type="domain" description="DUF2231" evidence="2">
    <location>
        <begin position="56"/>
        <end position="180"/>
    </location>
</feature>
<gene>
    <name evidence="3" type="ORF">FB476_2962</name>
</gene>
<sequence>MTSRPSPSGTSPLTGVTAAIESASALDGVVGIIRSVADRLVADDGRSAALRAAPLGHALHPVLTDVPLGAWVSATVLDWVGGADMRPASQRLLGIGNLAYLPTAVTGLAEFAGLDQKTQRVATVHAVANNVSLVLNTASWAARRSGRHDLGRVLTLGAMTIGGLGAYLGGHLAIGMKAGTRDHRIPEAHRAEAVVVPS</sequence>
<protein>
    <submittedName>
        <fullName evidence="3">Putative membrane protein</fullName>
    </submittedName>
</protein>
<reference evidence="3 4" key="1">
    <citation type="submission" date="2019-06" db="EMBL/GenBank/DDBJ databases">
        <title>Sequencing the genomes of 1000 actinobacteria strains.</title>
        <authorList>
            <person name="Klenk H.-P."/>
        </authorList>
    </citation>
    <scope>NUCLEOTIDE SEQUENCE [LARGE SCALE GENOMIC DNA]</scope>
    <source>
        <strain evidence="3 4">DSM 12362</strain>
    </source>
</reference>
<dbReference type="EMBL" id="VFPU01000002">
    <property type="protein sequence ID" value="TQM91224.1"/>
    <property type="molecule type" value="Genomic_DNA"/>
</dbReference>
<keyword evidence="1" id="KW-1133">Transmembrane helix</keyword>
<keyword evidence="1" id="KW-0812">Transmembrane</keyword>
<keyword evidence="1" id="KW-0472">Membrane</keyword>
<comment type="caution">
    <text evidence="3">The sequence shown here is derived from an EMBL/GenBank/DDBJ whole genome shotgun (WGS) entry which is preliminary data.</text>
</comment>
<dbReference type="RefSeq" id="WP_170233672.1">
    <property type="nucleotide sequence ID" value="NZ_BAAAIL010000001.1"/>
</dbReference>
<evidence type="ECO:0000259" key="2">
    <source>
        <dbReference type="Pfam" id="PF09990"/>
    </source>
</evidence>
<feature type="transmembrane region" description="Helical" evidence="1">
    <location>
        <begin position="153"/>
        <end position="174"/>
    </location>
</feature>
<organism evidence="3 4">
    <name type="scientific">Ornithinimicrobium humiphilum</name>
    <dbReference type="NCBI Taxonomy" id="125288"/>
    <lineage>
        <taxon>Bacteria</taxon>
        <taxon>Bacillati</taxon>
        <taxon>Actinomycetota</taxon>
        <taxon>Actinomycetes</taxon>
        <taxon>Micrococcales</taxon>
        <taxon>Ornithinimicrobiaceae</taxon>
        <taxon>Ornithinimicrobium</taxon>
    </lineage>
</organism>
<dbReference type="Pfam" id="PF09990">
    <property type="entry name" value="DUF2231"/>
    <property type="match status" value="1"/>
</dbReference>
<name>A0A543K856_9MICO</name>
<dbReference type="AlphaFoldDB" id="A0A543K856"/>
<evidence type="ECO:0000313" key="3">
    <source>
        <dbReference type="EMBL" id="TQM91224.1"/>
    </source>
</evidence>
<evidence type="ECO:0000256" key="1">
    <source>
        <dbReference type="SAM" id="Phobius"/>
    </source>
</evidence>
<dbReference type="InterPro" id="IPR019251">
    <property type="entry name" value="DUF2231_TM"/>
</dbReference>
<dbReference type="Proteomes" id="UP000315133">
    <property type="component" value="Unassembled WGS sequence"/>
</dbReference>
<keyword evidence="4" id="KW-1185">Reference proteome</keyword>